<evidence type="ECO:0008006" key="3">
    <source>
        <dbReference type="Google" id="ProtNLM"/>
    </source>
</evidence>
<dbReference type="AlphaFoldDB" id="Q6B397"/>
<name>Q6B397_9PROT</name>
<gene>
    <name evidence="2" type="ORF">qs110</name>
</gene>
<accession>Q6B397</accession>
<feature type="transmembrane region" description="Helical" evidence="1">
    <location>
        <begin position="20"/>
        <end position="39"/>
    </location>
</feature>
<reference evidence="2" key="2">
    <citation type="submission" date="2006-01" db="EMBL/GenBank/DDBJ databases">
        <authorList>
            <person name="Williamson L.L."/>
            <person name="Borlee B.R."/>
            <person name="Schloss P.D."/>
            <person name="Guan C."/>
            <person name="Handelsman J."/>
        </authorList>
    </citation>
    <scope>NUCLEOTIDE SEQUENCE</scope>
</reference>
<organism evidence="2">
    <name type="scientific">uncultured proteobacterium QS1</name>
    <dbReference type="NCBI Taxonomy" id="288647"/>
    <lineage>
        <taxon>Bacteria</taxon>
        <taxon>Pseudomonadati</taxon>
        <taxon>Pseudomonadota</taxon>
        <taxon>environmental samples</taxon>
    </lineage>
</organism>
<evidence type="ECO:0000256" key="1">
    <source>
        <dbReference type="SAM" id="Phobius"/>
    </source>
</evidence>
<keyword evidence="1" id="KW-0812">Transmembrane</keyword>
<sequence>MGWDRQAPEVVEAPEAPVMMRWLLAAIVAVLVCVLLFLLHASERMPWLHALNIWAFAGFPLLVWVLAFGARAHAYGSALSHYQFLEAEARGAEQSWQDWAQRCLVVSASCVLLPDQVSASVLAQGPSGLPPRTGTARRIAALPVKAERAQAGLQMLIQALAPALQTLPVGQELRITLLSDADPGQYEVLRDALQQTWSITMSQSLPATVTVADELSSQWVDEALKTASATIELILVLQVHGKDVYSDGLAALLLCPDSLAQALELPVTASLLRPMPLNVDVLDSDFSLFLQTQTSACKATGLLADGTDWQPLISKLLPIASAHGASLQVEQQWIQESLCGRPGPLGHWLVTALGVEMVRHQCKPMLVLAREESQHWISTVTTGELA</sequence>
<dbReference type="EMBL" id="AY688432">
    <property type="protein sequence ID" value="AAT90773.1"/>
    <property type="molecule type" value="Genomic_DNA"/>
</dbReference>
<feature type="transmembrane region" description="Helical" evidence="1">
    <location>
        <begin position="51"/>
        <end position="70"/>
    </location>
</feature>
<keyword evidence="1" id="KW-0472">Membrane</keyword>
<keyword evidence="1" id="KW-1133">Transmembrane helix</keyword>
<protein>
    <recommendedName>
        <fullName evidence="3">Type VI secretion protein</fullName>
    </recommendedName>
</protein>
<reference evidence="2" key="1">
    <citation type="journal article" date="2005" name="Appl. Environ. Microbiol.">
        <title>Intracellular screen to identify metagenomic clones that induce or inhibit a quorum-sensing biosensor.</title>
        <authorList>
            <person name="Williamson L.L."/>
            <person name="Borlee B.R."/>
            <person name="Schloss P.D."/>
            <person name="Guan C."/>
            <person name="Allen H.K."/>
            <person name="Handelsman J."/>
        </authorList>
    </citation>
    <scope>NUCLEOTIDE SEQUENCE</scope>
</reference>
<evidence type="ECO:0000313" key="2">
    <source>
        <dbReference type="EMBL" id="AAT90773.1"/>
    </source>
</evidence>
<proteinExistence type="predicted"/>